<keyword evidence="4" id="KW-1185">Reference proteome</keyword>
<dbReference type="EMBL" id="VXIV02003270">
    <property type="protein sequence ID" value="KAF6018877.1"/>
    <property type="molecule type" value="Genomic_DNA"/>
</dbReference>
<dbReference type="Pfam" id="PF09794">
    <property type="entry name" value="Avl9"/>
    <property type="match status" value="1"/>
</dbReference>
<organism evidence="3 4">
    <name type="scientific">Bugula neritina</name>
    <name type="common">Brown bryozoan</name>
    <name type="synonym">Sertularia neritina</name>
    <dbReference type="NCBI Taxonomy" id="10212"/>
    <lineage>
        <taxon>Eukaryota</taxon>
        <taxon>Metazoa</taxon>
        <taxon>Spiralia</taxon>
        <taxon>Lophotrochozoa</taxon>
        <taxon>Bryozoa</taxon>
        <taxon>Gymnolaemata</taxon>
        <taxon>Cheilostomatida</taxon>
        <taxon>Flustrina</taxon>
        <taxon>Buguloidea</taxon>
        <taxon>Bugulidae</taxon>
        <taxon>Bugula</taxon>
    </lineage>
</organism>
<name>A0A7J7IZ74_BUGNE</name>
<evidence type="ECO:0000313" key="4">
    <source>
        <dbReference type="Proteomes" id="UP000593567"/>
    </source>
</evidence>
<sequence length="663" mass="73279">MTSRCDSKLLLHIIVVGFHHKKGCQVEFSYPPLVPDTGECSGEVPLEWKHLPTLALPDGAHNYSKDTIYFHLKDKKDSSNTTVYGVSCYRQIDAKDIVNKTDDITRGTVQKSVCVLTTMPCFGAVAAKLELVTHAWFEQKDFTQLDLLKDAFNSLSLSLISLSSESQATMGLQLHEVVKLYKYKILVLFKLIMLERKTIFFMTPVSDLCNVILSLLSLFPGLLELGLVESVQPTKTPILTPTTPLKKETFDEEPFVEVSHSQLKQLNISSDTSVESSFALSEPADLASSALPTADSSLPAALNRPTSKELGSLEAGDVGKAQVESIKNHAYLAAGGVDCSALELDSADALYQIDLEDQENYIWSSSRSRTLALTDGENQDLSLTEPLVQAERKSLTIDISQAKKKVEVVPILSPTSITIDKAGLPLAIFTKGSVCHPYLSLSYYDILEDINIRSFVIGASNVLFKQKKQNIDVLVEKSPNVKKDEPAGIVIMDKELQKQLQLTTEDLRFAHFISNRVEETAATGEFLEATEWEGGDEWIRAQFKDYLQSLMASVLAEDNNLLEAFNIHFVNAWKSTHNYKVWRNTVQQLEDVIPGHPYQGGVTLNDVKLQLARSERGRKINAAVDLAGKTVGEALTSAKSFVSSWWSNKSPTDTQPPTEDGGT</sequence>
<dbReference type="PANTHER" id="PTHR31017">
    <property type="entry name" value="LATE SECRETORY PATHWAY PROTEIN AVL9-RELATED"/>
    <property type="match status" value="1"/>
</dbReference>
<proteinExistence type="inferred from homology"/>
<feature type="domain" description="UDENN" evidence="2">
    <location>
        <begin position="11"/>
        <end position="469"/>
    </location>
</feature>
<accession>A0A7J7IZ74</accession>
<dbReference type="InterPro" id="IPR018307">
    <property type="entry name" value="ABL9/DENND6_dom"/>
</dbReference>
<protein>
    <submittedName>
        <fullName evidence="3">AVL9</fullName>
    </submittedName>
</protein>
<dbReference type="PANTHER" id="PTHR31017:SF1">
    <property type="entry name" value="LATE SECRETORY PATHWAY PROTEIN AVL9 HOMOLOG"/>
    <property type="match status" value="1"/>
</dbReference>
<dbReference type="AlphaFoldDB" id="A0A7J7IZ74"/>
<gene>
    <name evidence="3" type="ORF">EB796_022821</name>
</gene>
<dbReference type="PROSITE" id="PS50211">
    <property type="entry name" value="DENN"/>
    <property type="match status" value="1"/>
</dbReference>
<dbReference type="GO" id="GO:0005737">
    <property type="term" value="C:cytoplasm"/>
    <property type="evidence" value="ECO:0007669"/>
    <property type="project" value="TreeGrafter"/>
</dbReference>
<evidence type="ECO:0000259" key="2">
    <source>
        <dbReference type="PROSITE" id="PS50211"/>
    </source>
</evidence>
<comment type="caution">
    <text evidence="3">The sequence shown here is derived from an EMBL/GenBank/DDBJ whole genome shotgun (WGS) entry which is preliminary data.</text>
</comment>
<dbReference type="InterPro" id="IPR037516">
    <property type="entry name" value="Tripartite_DENN"/>
</dbReference>
<evidence type="ECO:0000313" key="3">
    <source>
        <dbReference type="EMBL" id="KAF6018877.1"/>
    </source>
</evidence>
<dbReference type="InterPro" id="IPR051731">
    <property type="entry name" value="DENND11/AVL9_GEFs"/>
</dbReference>
<dbReference type="OrthoDB" id="26278at2759"/>
<comment type="similarity">
    <text evidence="1">Belongs to the AVL9 family.</text>
</comment>
<reference evidence="3" key="1">
    <citation type="submission" date="2020-06" db="EMBL/GenBank/DDBJ databases">
        <title>Draft genome of Bugula neritina, a colonial animal packing powerful symbionts and potential medicines.</title>
        <authorList>
            <person name="Rayko M."/>
        </authorList>
    </citation>
    <scope>NUCLEOTIDE SEQUENCE [LARGE SCALE GENOMIC DNA]</scope>
    <source>
        <strain evidence="3">Kwan_BN1</strain>
    </source>
</reference>
<dbReference type="Proteomes" id="UP000593567">
    <property type="component" value="Unassembled WGS sequence"/>
</dbReference>
<evidence type="ECO:0000256" key="1">
    <source>
        <dbReference type="ARBA" id="ARBA00038178"/>
    </source>
</evidence>